<keyword evidence="3" id="KW-0288">FMN</keyword>
<dbReference type="SUPFAM" id="SSF51395">
    <property type="entry name" value="FMN-linked oxidoreductases"/>
    <property type="match status" value="1"/>
</dbReference>
<dbReference type="InterPro" id="IPR013785">
    <property type="entry name" value="Aldolase_TIM"/>
</dbReference>
<protein>
    <recommendedName>
        <fullName evidence="7">DRBM domain-containing protein</fullName>
    </recommendedName>
</protein>
<dbReference type="Pfam" id="PF00035">
    <property type="entry name" value="dsrm"/>
    <property type="match status" value="1"/>
</dbReference>
<sequence>MRNVNPPLIFQANPTFDVVGKVLLAPMVRISTHPLRLLALKYGADYVFSEELIDQRILRSTRVVNVELNTVDFLLPDGSVTFRTSAEEKKRVVAQLGTADAKQGLNAAKMLENDVVAIDVNMGCPKEYSIKGGMGAALLTQPDKVKEILTCLTTSLRVPVTCKIRILPKLEDTLALAKLIESTGAAALTVHGRTPSERPRHRNHDEVIRAISGTVSIPVIANGGSRDTIRLFEDIEFFRQQTGAAGVMVARAAMWNPSIFLSPKHGRPPPLLHDVIREFLTLAVRYDLYATGTKYCIQQMMHLEGDTPLFLDTVAAKDAEELCSVWGVSGMYKAEMTRRSNLLNIAHMKRSACELLHSELTPKRCRVNGDSNVSGEQNCDAFRMCLPFERRYWPMHGATPKQLLHEYCNQRKLKAPEFSTIEDRGARLFYSTVRLEHKLYENTSGCKSKKSSEQAAALVCLEVLGLPNGKCEKKTVSTT</sequence>
<dbReference type="GO" id="GO:0000049">
    <property type="term" value="F:tRNA binding"/>
    <property type="evidence" value="ECO:0007669"/>
    <property type="project" value="InterPro"/>
</dbReference>
<dbReference type="SUPFAM" id="SSF54768">
    <property type="entry name" value="dsRNA-binding domain-like"/>
    <property type="match status" value="1"/>
</dbReference>
<keyword evidence="9" id="KW-1185">Reference proteome</keyword>
<proteinExistence type="predicted"/>
<dbReference type="InterPro" id="IPR052582">
    <property type="entry name" value="tRNA-DUS-like"/>
</dbReference>
<evidence type="ECO:0000256" key="6">
    <source>
        <dbReference type="PROSITE-ProRule" id="PRU00266"/>
    </source>
</evidence>
<dbReference type="InterPro" id="IPR035587">
    <property type="entry name" value="DUS-like_FMN-bd"/>
</dbReference>
<dbReference type="GO" id="GO:0005737">
    <property type="term" value="C:cytoplasm"/>
    <property type="evidence" value="ECO:0007669"/>
    <property type="project" value="TreeGrafter"/>
</dbReference>
<dbReference type="Gene3D" id="3.30.160.20">
    <property type="match status" value="1"/>
</dbReference>
<dbReference type="EMBL" id="JTDE01000402">
    <property type="protein sequence ID" value="KAF7261376.1"/>
    <property type="molecule type" value="Genomic_DNA"/>
</dbReference>
<dbReference type="PROSITE" id="PS01136">
    <property type="entry name" value="UPF0034"/>
    <property type="match status" value="1"/>
</dbReference>
<evidence type="ECO:0000313" key="8">
    <source>
        <dbReference type="EMBL" id="KAF7261376.1"/>
    </source>
</evidence>
<dbReference type="GO" id="GO:0017150">
    <property type="term" value="F:tRNA dihydrouridine synthase activity"/>
    <property type="evidence" value="ECO:0007669"/>
    <property type="project" value="InterPro"/>
</dbReference>
<dbReference type="CDD" id="cd02801">
    <property type="entry name" value="DUS_like_FMN"/>
    <property type="match status" value="1"/>
</dbReference>
<dbReference type="Pfam" id="PF01207">
    <property type="entry name" value="Dus"/>
    <property type="match status" value="1"/>
</dbReference>
<dbReference type="OrthoDB" id="10262250at2759"/>
<keyword evidence="6" id="KW-0694">RNA-binding</keyword>
<evidence type="ECO:0000256" key="2">
    <source>
        <dbReference type="ARBA" id="ARBA00022630"/>
    </source>
</evidence>
<evidence type="ECO:0000256" key="3">
    <source>
        <dbReference type="ARBA" id="ARBA00022643"/>
    </source>
</evidence>
<dbReference type="AlphaFoldDB" id="A0A8S9Z769"/>
<evidence type="ECO:0000256" key="4">
    <source>
        <dbReference type="ARBA" id="ARBA00022694"/>
    </source>
</evidence>
<evidence type="ECO:0000259" key="7">
    <source>
        <dbReference type="PROSITE" id="PS50137"/>
    </source>
</evidence>
<dbReference type="PANTHER" id="PTHR45936:SF1">
    <property type="entry name" value="TRNA-DIHYDROURIDINE(20) SYNTHASE [NAD(P)+]-LIKE"/>
    <property type="match status" value="1"/>
</dbReference>
<comment type="cofactor">
    <cofactor evidence="1">
        <name>FMN</name>
        <dbReference type="ChEBI" id="CHEBI:58210"/>
    </cofactor>
</comment>
<evidence type="ECO:0000256" key="1">
    <source>
        <dbReference type="ARBA" id="ARBA00001917"/>
    </source>
</evidence>
<name>A0A8S9Z769_9TREM</name>
<dbReference type="InterPro" id="IPR018517">
    <property type="entry name" value="tRNA_hU_synthase_CS"/>
</dbReference>
<feature type="domain" description="DRBM" evidence="7">
    <location>
        <begin position="399"/>
        <end position="466"/>
    </location>
</feature>
<accession>A0A8S9Z769</accession>
<keyword evidence="4" id="KW-0819">tRNA processing</keyword>
<dbReference type="PROSITE" id="PS50137">
    <property type="entry name" value="DS_RBD"/>
    <property type="match status" value="1"/>
</dbReference>
<dbReference type="GO" id="GO:0050660">
    <property type="term" value="F:flavin adenine dinucleotide binding"/>
    <property type="evidence" value="ECO:0007669"/>
    <property type="project" value="InterPro"/>
</dbReference>
<dbReference type="Proteomes" id="UP000822476">
    <property type="component" value="Unassembled WGS sequence"/>
</dbReference>
<keyword evidence="5" id="KW-0560">Oxidoreductase</keyword>
<comment type="caution">
    <text evidence="8">The sequence shown here is derived from an EMBL/GenBank/DDBJ whole genome shotgun (WGS) entry which is preliminary data.</text>
</comment>
<dbReference type="PANTHER" id="PTHR45936">
    <property type="entry name" value="TRNA-DIHYDROURIDINE(20) SYNTHASE [NAD(P)+]-LIKE"/>
    <property type="match status" value="1"/>
</dbReference>
<evidence type="ECO:0000256" key="5">
    <source>
        <dbReference type="ARBA" id="ARBA00023002"/>
    </source>
</evidence>
<evidence type="ECO:0000313" key="9">
    <source>
        <dbReference type="Proteomes" id="UP000822476"/>
    </source>
</evidence>
<dbReference type="InterPro" id="IPR044463">
    <property type="entry name" value="DUS2_DSRM"/>
</dbReference>
<dbReference type="CDD" id="cd19871">
    <property type="entry name" value="DSRM_DUS2L"/>
    <property type="match status" value="1"/>
</dbReference>
<dbReference type="InterPro" id="IPR014720">
    <property type="entry name" value="dsRBD_dom"/>
</dbReference>
<organism evidence="8 9">
    <name type="scientific">Paragonimus skrjabini miyazakii</name>
    <dbReference type="NCBI Taxonomy" id="59628"/>
    <lineage>
        <taxon>Eukaryota</taxon>
        <taxon>Metazoa</taxon>
        <taxon>Spiralia</taxon>
        <taxon>Lophotrochozoa</taxon>
        <taxon>Platyhelminthes</taxon>
        <taxon>Trematoda</taxon>
        <taxon>Digenea</taxon>
        <taxon>Plagiorchiida</taxon>
        <taxon>Troglotremata</taxon>
        <taxon>Troglotrematidae</taxon>
        <taxon>Paragonimus</taxon>
    </lineage>
</organism>
<gene>
    <name evidence="8" type="ORF">EG68_01324</name>
</gene>
<keyword evidence="2" id="KW-0285">Flavoprotein</keyword>
<reference evidence="8" key="1">
    <citation type="submission" date="2019-07" db="EMBL/GenBank/DDBJ databases">
        <title>Annotation for the trematode Paragonimus miyazaki's.</title>
        <authorList>
            <person name="Choi Y.-J."/>
        </authorList>
    </citation>
    <scope>NUCLEOTIDE SEQUENCE</scope>
    <source>
        <strain evidence="8">Japan</strain>
    </source>
</reference>
<dbReference type="SMART" id="SM00358">
    <property type="entry name" value="DSRM"/>
    <property type="match status" value="1"/>
</dbReference>
<dbReference type="Gene3D" id="3.20.20.70">
    <property type="entry name" value="Aldolase class I"/>
    <property type="match status" value="1"/>
</dbReference>